<dbReference type="EMBL" id="JANPWB010000011">
    <property type="protein sequence ID" value="KAJ1123525.1"/>
    <property type="molecule type" value="Genomic_DNA"/>
</dbReference>
<gene>
    <name evidence="1" type="ORF">NDU88_001994</name>
</gene>
<keyword evidence="2" id="KW-1185">Reference proteome</keyword>
<evidence type="ECO:0000313" key="2">
    <source>
        <dbReference type="Proteomes" id="UP001066276"/>
    </source>
</evidence>
<accession>A0AAV7P5K7</accession>
<sequence>MASDGALPALTDKVHAGIHGYKFKHLYVGFVGSLRLARLTGQELFRGTETLRDPIVIPCSCVNDAAGGAGRSGVAAKGFMVSEFRGGRGNQEIERVIESAGARLNSRAPCPEPYQRCAHIREQSPLRIKT</sequence>
<proteinExistence type="predicted"/>
<reference evidence="1" key="1">
    <citation type="journal article" date="2022" name="bioRxiv">
        <title>Sequencing and chromosome-scale assembly of the giantPleurodeles waltlgenome.</title>
        <authorList>
            <person name="Brown T."/>
            <person name="Elewa A."/>
            <person name="Iarovenko S."/>
            <person name="Subramanian E."/>
            <person name="Araus A.J."/>
            <person name="Petzold A."/>
            <person name="Susuki M."/>
            <person name="Suzuki K.-i.T."/>
            <person name="Hayashi T."/>
            <person name="Toyoda A."/>
            <person name="Oliveira C."/>
            <person name="Osipova E."/>
            <person name="Leigh N.D."/>
            <person name="Simon A."/>
            <person name="Yun M.H."/>
        </authorList>
    </citation>
    <scope>NUCLEOTIDE SEQUENCE</scope>
    <source>
        <strain evidence="1">20211129_DDA</strain>
        <tissue evidence="1">Liver</tissue>
    </source>
</reference>
<evidence type="ECO:0000313" key="1">
    <source>
        <dbReference type="EMBL" id="KAJ1123525.1"/>
    </source>
</evidence>
<organism evidence="1 2">
    <name type="scientific">Pleurodeles waltl</name>
    <name type="common">Iberian ribbed newt</name>
    <dbReference type="NCBI Taxonomy" id="8319"/>
    <lineage>
        <taxon>Eukaryota</taxon>
        <taxon>Metazoa</taxon>
        <taxon>Chordata</taxon>
        <taxon>Craniata</taxon>
        <taxon>Vertebrata</taxon>
        <taxon>Euteleostomi</taxon>
        <taxon>Amphibia</taxon>
        <taxon>Batrachia</taxon>
        <taxon>Caudata</taxon>
        <taxon>Salamandroidea</taxon>
        <taxon>Salamandridae</taxon>
        <taxon>Pleurodelinae</taxon>
        <taxon>Pleurodeles</taxon>
    </lineage>
</organism>
<name>A0AAV7P5K7_PLEWA</name>
<dbReference type="AlphaFoldDB" id="A0AAV7P5K7"/>
<dbReference type="Proteomes" id="UP001066276">
    <property type="component" value="Chromosome 7"/>
</dbReference>
<protein>
    <submittedName>
        <fullName evidence="1">Uncharacterized protein</fullName>
    </submittedName>
</protein>
<comment type="caution">
    <text evidence="1">The sequence shown here is derived from an EMBL/GenBank/DDBJ whole genome shotgun (WGS) entry which is preliminary data.</text>
</comment>